<gene>
    <name evidence="1" type="ORF">NBRC111893_2407</name>
</gene>
<proteinExistence type="predicted"/>
<sequence>MTDHKDKTRIYLEDGSSVWVNSNNKVYIGGIYKGTVGEIFNKHYQEKRA</sequence>
<dbReference type="Proteomes" id="UP000286974">
    <property type="component" value="Unassembled WGS sequence"/>
</dbReference>
<comment type="caution">
    <text evidence="1">The sequence shown here is derived from an EMBL/GenBank/DDBJ whole genome shotgun (WGS) entry which is preliminary data.</text>
</comment>
<protein>
    <submittedName>
        <fullName evidence="1">Uncharacterized protein</fullName>
    </submittedName>
</protein>
<organism evidence="1 2">
    <name type="scientific">Lentilactobacillus kosonis</name>
    <dbReference type="NCBI Taxonomy" id="2810561"/>
    <lineage>
        <taxon>Bacteria</taxon>
        <taxon>Bacillati</taxon>
        <taxon>Bacillota</taxon>
        <taxon>Bacilli</taxon>
        <taxon>Lactobacillales</taxon>
        <taxon>Lactobacillaceae</taxon>
        <taxon>Lentilactobacillus</taxon>
    </lineage>
</organism>
<dbReference type="EMBL" id="BEXA01000008">
    <property type="protein sequence ID" value="GAY74261.1"/>
    <property type="molecule type" value="Genomic_DNA"/>
</dbReference>
<evidence type="ECO:0000313" key="2">
    <source>
        <dbReference type="Proteomes" id="UP000286974"/>
    </source>
</evidence>
<dbReference type="RefSeq" id="WP_160114480.1">
    <property type="nucleotide sequence ID" value="NZ_BEXA01000008.1"/>
</dbReference>
<name>A0A401FPX8_9LACO</name>
<reference evidence="1 2" key="1">
    <citation type="submission" date="2017-11" db="EMBL/GenBank/DDBJ databases">
        <title>Draft Genome Sequence of Lactobacillus curieae NBRC 111893 isolated from Koso, a Japanese sugar-Vegetable Fermented Beverage.</title>
        <authorList>
            <person name="Chiou T.Y."/>
            <person name="Oshima K."/>
            <person name="Suda W."/>
            <person name="Hattori M."/>
            <person name="Takahashi T."/>
        </authorList>
    </citation>
    <scope>NUCLEOTIDE SEQUENCE [LARGE SCALE GENOMIC DNA]</scope>
    <source>
        <strain evidence="1 2">NBRC111893</strain>
    </source>
</reference>
<dbReference type="AlphaFoldDB" id="A0A401FPX8"/>
<accession>A0A401FPX8</accession>
<keyword evidence="2" id="KW-1185">Reference proteome</keyword>
<evidence type="ECO:0000313" key="1">
    <source>
        <dbReference type="EMBL" id="GAY74261.1"/>
    </source>
</evidence>